<keyword evidence="3" id="KW-0863">Zinc-finger</keyword>
<evidence type="ECO:0000256" key="4">
    <source>
        <dbReference type="ARBA" id="ARBA00022833"/>
    </source>
</evidence>
<evidence type="ECO:0000313" key="10">
    <source>
        <dbReference type="Proteomes" id="UP000296049"/>
    </source>
</evidence>
<evidence type="ECO:0000256" key="7">
    <source>
        <dbReference type="ARBA" id="ARBA00023163"/>
    </source>
</evidence>
<accession>R0KU70</accession>
<dbReference type="GO" id="GO:0006357">
    <property type="term" value="P:regulation of transcription by RNA polymerase II"/>
    <property type="evidence" value="ECO:0007669"/>
    <property type="project" value="TreeGrafter"/>
</dbReference>
<keyword evidence="5" id="KW-0805">Transcription regulation</keyword>
<keyword evidence="4" id="KW-0862">Zinc</keyword>
<keyword evidence="10" id="KW-1185">Reference proteome</keyword>
<dbReference type="EMBL" id="KB818039">
    <property type="protein sequence ID" value="EOA92719.1"/>
    <property type="molecule type" value="Genomic_DNA"/>
</dbReference>
<evidence type="ECO:0000256" key="6">
    <source>
        <dbReference type="ARBA" id="ARBA00023125"/>
    </source>
</evidence>
<organism evidence="9 10">
    <name type="scientific">Anas platyrhynchos</name>
    <name type="common">Mallard</name>
    <name type="synonym">Anas boschas</name>
    <dbReference type="NCBI Taxonomy" id="8839"/>
    <lineage>
        <taxon>Eukaryota</taxon>
        <taxon>Metazoa</taxon>
        <taxon>Chordata</taxon>
        <taxon>Craniata</taxon>
        <taxon>Vertebrata</taxon>
        <taxon>Euteleostomi</taxon>
        <taxon>Archelosauria</taxon>
        <taxon>Archosauria</taxon>
        <taxon>Dinosauria</taxon>
        <taxon>Saurischia</taxon>
        <taxon>Theropoda</taxon>
        <taxon>Coelurosauria</taxon>
        <taxon>Aves</taxon>
        <taxon>Neognathae</taxon>
        <taxon>Galloanserae</taxon>
        <taxon>Anseriformes</taxon>
        <taxon>Anatidae</taxon>
        <taxon>Anatinae</taxon>
        <taxon>Anas</taxon>
    </lineage>
</organism>
<keyword evidence="6" id="KW-0238">DNA-binding</keyword>
<keyword evidence="2" id="KW-0479">Metal-binding</keyword>
<evidence type="ECO:0000256" key="2">
    <source>
        <dbReference type="ARBA" id="ARBA00022723"/>
    </source>
</evidence>
<dbReference type="GO" id="GO:0005634">
    <property type="term" value="C:nucleus"/>
    <property type="evidence" value="ECO:0007669"/>
    <property type="project" value="UniProtKB-SubCell"/>
</dbReference>
<dbReference type="GO" id="GO:0003700">
    <property type="term" value="F:DNA-binding transcription factor activity"/>
    <property type="evidence" value="ECO:0007669"/>
    <property type="project" value="TreeGrafter"/>
</dbReference>
<dbReference type="GO" id="GO:0000978">
    <property type="term" value="F:RNA polymerase II cis-regulatory region sequence-specific DNA binding"/>
    <property type="evidence" value="ECO:0007669"/>
    <property type="project" value="TreeGrafter"/>
</dbReference>
<gene>
    <name evidence="9" type="ORF">Anapl_18848</name>
</gene>
<evidence type="ECO:0000313" key="9">
    <source>
        <dbReference type="EMBL" id="EOA92719.1"/>
    </source>
</evidence>
<dbReference type="PANTHER" id="PTHR13006">
    <property type="entry name" value="PAPILLOMAVIRUS REGULATORY FACTOR PRF-1"/>
    <property type="match status" value="1"/>
</dbReference>
<proteinExistence type="predicted"/>
<feature type="non-terminal residue" evidence="9">
    <location>
        <position position="98"/>
    </location>
</feature>
<dbReference type="GO" id="GO:0008270">
    <property type="term" value="F:zinc ion binding"/>
    <property type="evidence" value="ECO:0007669"/>
    <property type="project" value="UniProtKB-KW"/>
</dbReference>
<dbReference type="InterPro" id="IPR052253">
    <property type="entry name" value="CR1/CR2-DNA-binding_regulator"/>
</dbReference>
<name>R0KU70_ANAPL</name>
<sequence length="98" mass="10573">QVLVTYSGQEFAGLAEQHDPPSDKVKVLQPEQGSHTCWRMQDTQPDATEALQRSVSSSIDVPKRKDDAAVEMDEMVAAMVLTSLSCSPVVQSPPASDS</sequence>
<dbReference type="PANTHER" id="PTHR13006:SF6">
    <property type="entry name" value="ZINC FINGER PROTEIN 395"/>
    <property type="match status" value="1"/>
</dbReference>
<feature type="non-terminal residue" evidence="9">
    <location>
        <position position="1"/>
    </location>
</feature>
<evidence type="ECO:0000256" key="3">
    <source>
        <dbReference type="ARBA" id="ARBA00022771"/>
    </source>
</evidence>
<comment type="subcellular location">
    <subcellularLocation>
        <location evidence="1">Nucleus</location>
    </subcellularLocation>
</comment>
<dbReference type="AlphaFoldDB" id="R0KU70"/>
<reference evidence="10" key="1">
    <citation type="journal article" date="2013" name="Nat. Genet.">
        <title>The duck genome and transcriptome provide insight into an avian influenza virus reservoir species.</title>
        <authorList>
            <person name="Huang Y."/>
            <person name="Li Y."/>
            <person name="Burt D.W."/>
            <person name="Chen H."/>
            <person name="Zhang Y."/>
            <person name="Qian W."/>
            <person name="Kim H."/>
            <person name="Gan S."/>
            <person name="Zhao Y."/>
            <person name="Li J."/>
            <person name="Yi K."/>
            <person name="Feng H."/>
            <person name="Zhu P."/>
            <person name="Li B."/>
            <person name="Liu Q."/>
            <person name="Fairley S."/>
            <person name="Magor K.E."/>
            <person name="Du Z."/>
            <person name="Hu X."/>
            <person name="Goodman L."/>
            <person name="Tafer H."/>
            <person name="Vignal A."/>
            <person name="Lee T."/>
            <person name="Kim K.W."/>
            <person name="Sheng Z."/>
            <person name="An Y."/>
            <person name="Searle S."/>
            <person name="Herrero J."/>
            <person name="Groenen M.A."/>
            <person name="Crooijmans R.P."/>
            <person name="Faraut T."/>
            <person name="Cai Q."/>
            <person name="Webster R.G."/>
            <person name="Aldridge J.R."/>
            <person name="Warren W.C."/>
            <person name="Bartschat S."/>
            <person name="Kehr S."/>
            <person name="Marz M."/>
            <person name="Stadler P.F."/>
            <person name="Smith J."/>
            <person name="Kraus R.H."/>
            <person name="Zhao Y."/>
            <person name="Ren L."/>
            <person name="Fei J."/>
            <person name="Morisson M."/>
            <person name="Kaiser P."/>
            <person name="Griffin D.K."/>
            <person name="Rao M."/>
            <person name="Pitel F."/>
            <person name="Wang J."/>
            <person name="Li N."/>
        </authorList>
    </citation>
    <scope>NUCLEOTIDE SEQUENCE [LARGE SCALE GENOMIC DNA]</scope>
</reference>
<dbReference type="Proteomes" id="UP000296049">
    <property type="component" value="Unassembled WGS sequence"/>
</dbReference>
<keyword evidence="7" id="KW-0804">Transcription</keyword>
<evidence type="ECO:0000256" key="5">
    <source>
        <dbReference type="ARBA" id="ARBA00023015"/>
    </source>
</evidence>
<evidence type="ECO:0000256" key="8">
    <source>
        <dbReference type="ARBA" id="ARBA00023242"/>
    </source>
</evidence>
<protein>
    <submittedName>
        <fullName evidence="9">Zinc finger protein 395</fullName>
    </submittedName>
</protein>
<keyword evidence="8" id="KW-0539">Nucleus</keyword>
<evidence type="ECO:0000256" key="1">
    <source>
        <dbReference type="ARBA" id="ARBA00004123"/>
    </source>
</evidence>